<evidence type="ECO:0000313" key="4">
    <source>
        <dbReference type="Proteomes" id="UP000284605"/>
    </source>
</evidence>
<feature type="transmembrane region" description="Helical" evidence="2">
    <location>
        <begin position="54"/>
        <end position="72"/>
    </location>
</feature>
<keyword evidence="2" id="KW-0812">Transmembrane</keyword>
<keyword evidence="4" id="KW-1185">Reference proteome</keyword>
<evidence type="ECO:0000256" key="2">
    <source>
        <dbReference type="SAM" id="Phobius"/>
    </source>
</evidence>
<accession>A0A418WBP8</accession>
<comment type="caution">
    <text evidence="3">The sequence shown here is derived from an EMBL/GenBank/DDBJ whole genome shotgun (WGS) entry which is preliminary data.</text>
</comment>
<evidence type="ECO:0000313" key="3">
    <source>
        <dbReference type="EMBL" id="RJF87429.1"/>
    </source>
</evidence>
<dbReference type="Proteomes" id="UP000284605">
    <property type="component" value="Unassembled WGS sequence"/>
</dbReference>
<keyword evidence="2" id="KW-0472">Membrane</keyword>
<sequence length="74" mass="7969">MEKPVSGGQSRRSGVGGRSPGAGLLPRGAVDDWIRLERPANDNQAPWGRRLARWLRIATAIGVAALIVYSVTLF</sequence>
<dbReference type="EMBL" id="QYUK01000011">
    <property type="protein sequence ID" value="RJF87429.1"/>
    <property type="molecule type" value="Genomic_DNA"/>
</dbReference>
<name>A0A418WBP8_9PROT</name>
<protein>
    <submittedName>
        <fullName evidence="3">Uncharacterized protein</fullName>
    </submittedName>
</protein>
<evidence type="ECO:0000256" key="1">
    <source>
        <dbReference type="SAM" id="MobiDB-lite"/>
    </source>
</evidence>
<feature type="compositionally biased region" description="Low complexity" evidence="1">
    <location>
        <begin position="1"/>
        <end position="13"/>
    </location>
</feature>
<gene>
    <name evidence="3" type="ORF">D3874_10685</name>
</gene>
<organism evidence="3 4">
    <name type="scientific">Oleomonas cavernae</name>
    <dbReference type="NCBI Taxonomy" id="2320859"/>
    <lineage>
        <taxon>Bacteria</taxon>
        <taxon>Pseudomonadati</taxon>
        <taxon>Pseudomonadota</taxon>
        <taxon>Alphaproteobacteria</taxon>
        <taxon>Acetobacterales</taxon>
        <taxon>Acetobacteraceae</taxon>
        <taxon>Oleomonas</taxon>
    </lineage>
</organism>
<feature type="region of interest" description="Disordered" evidence="1">
    <location>
        <begin position="1"/>
        <end position="26"/>
    </location>
</feature>
<reference evidence="3 4" key="1">
    <citation type="submission" date="2018-09" db="EMBL/GenBank/DDBJ databases">
        <authorList>
            <person name="Zhu H."/>
        </authorList>
    </citation>
    <scope>NUCLEOTIDE SEQUENCE [LARGE SCALE GENOMIC DNA]</scope>
    <source>
        <strain evidence="3 4">K1W22B-8</strain>
    </source>
</reference>
<keyword evidence="2" id="KW-1133">Transmembrane helix</keyword>
<dbReference type="AlphaFoldDB" id="A0A418WBP8"/>
<proteinExistence type="predicted"/>